<sequence>MLHRCWYPLSMTRPRTNLALLLALAAIVVYVVMWVGHRQDWGWLHSMDWWSLNSAHDIGIKHPFWVHFWFVVSFVLGPIPTRVVGMAVVVIAVVQRKMRMALLVLFCVPLNALVTLVAKNLAARPRPVTRLVDAYSTSFPSGHALELTASALALLTFLLPMMRAQWMRVSAVAVAALSVVIVGASRVALNVHHPSDVIAGWALGYVYFLFCLWILRPVPLGVDEPARVASPG</sequence>
<dbReference type="Pfam" id="PF01569">
    <property type="entry name" value="PAP2"/>
    <property type="match status" value="1"/>
</dbReference>
<evidence type="ECO:0000313" key="3">
    <source>
        <dbReference type="EMBL" id="VDM86937.1"/>
    </source>
</evidence>
<dbReference type="InterPro" id="IPR000326">
    <property type="entry name" value="PAP2/HPO"/>
</dbReference>
<accession>A0A447G8W4</accession>
<reference evidence="4" key="1">
    <citation type="submission" date="2018-02" db="EMBL/GenBank/DDBJ databases">
        <authorList>
            <person name="Seth-Smith MB H."/>
            <person name="Seth-Smith H."/>
        </authorList>
    </citation>
    <scope>NUCLEOTIDE SEQUENCE [LARGE SCALE GENOMIC DNA]</scope>
</reference>
<dbReference type="InterPro" id="IPR036938">
    <property type="entry name" value="PAP2/HPO_sf"/>
</dbReference>
<dbReference type="PANTHER" id="PTHR14969">
    <property type="entry name" value="SPHINGOSINE-1-PHOSPHATE PHOSPHOHYDROLASE"/>
    <property type="match status" value="1"/>
</dbReference>
<dbReference type="AlphaFoldDB" id="A0A447G8W4"/>
<dbReference type="KEGG" id="mbai:MB901379_00466"/>
<proteinExistence type="predicted"/>
<keyword evidence="4" id="KW-1185">Reference proteome</keyword>
<feature type="transmembrane region" description="Helical" evidence="1">
    <location>
        <begin position="166"/>
        <end position="185"/>
    </location>
</feature>
<feature type="transmembrane region" description="Helical" evidence="1">
    <location>
        <begin position="197"/>
        <end position="215"/>
    </location>
</feature>
<dbReference type="PANTHER" id="PTHR14969:SF13">
    <property type="entry name" value="AT30094P"/>
    <property type="match status" value="1"/>
</dbReference>
<name>A0A447G8W4_9MYCO</name>
<dbReference type="CDD" id="cd03392">
    <property type="entry name" value="PAP2_like_2"/>
    <property type="match status" value="1"/>
</dbReference>
<evidence type="ECO:0000256" key="1">
    <source>
        <dbReference type="SAM" id="Phobius"/>
    </source>
</evidence>
<feature type="transmembrane region" description="Helical" evidence="1">
    <location>
        <begin position="68"/>
        <end position="94"/>
    </location>
</feature>
<organism evidence="3 4">
    <name type="scientific">Mycobacterium basiliense</name>
    <dbReference type="NCBI Taxonomy" id="2094119"/>
    <lineage>
        <taxon>Bacteria</taxon>
        <taxon>Bacillati</taxon>
        <taxon>Actinomycetota</taxon>
        <taxon>Actinomycetes</taxon>
        <taxon>Mycobacteriales</taxon>
        <taxon>Mycobacteriaceae</taxon>
        <taxon>Mycobacterium</taxon>
    </lineage>
</organism>
<dbReference type="SMART" id="SM00014">
    <property type="entry name" value="acidPPc"/>
    <property type="match status" value="1"/>
</dbReference>
<keyword evidence="1" id="KW-1133">Transmembrane helix</keyword>
<keyword evidence="1" id="KW-0812">Transmembrane</keyword>
<evidence type="ECO:0000313" key="4">
    <source>
        <dbReference type="Proteomes" id="UP000269998"/>
    </source>
</evidence>
<evidence type="ECO:0000259" key="2">
    <source>
        <dbReference type="SMART" id="SM00014"/>
    </source>
</evidence>
<feature type="transmembrane region" description="Helical" evidence="1">
    <location>
        <begin position="101"/>
        <end position="122"/>
    </location>
</feature>
<keyword evidence="1" id="KW-0472">Membrane</keyword>
<dbReference type="Gene3D" id="1.20.144.10">
    <property type="entry name" value="Phosphatidic acid phosphatase type 2/haloperoxidase"/>
    <property type="match status" value="1"/>
</dbReference>
<feature type="domain" description="Phosphatidic acid phosphatase type 2/haloperoxidase" evidence="2">
    <location>
        <begin position="101"/>
        <end position="212"/>
    </location>
</feature>
<feature type="transmembrane region" description="Helical" evidence="1">
    <location>
        <begin position="142"/>
        <end position="159"/>
    </location>
</feature>
<protein>
    <submittedName>
        <fullName evidence="3">PAP2 superfamily protein</fullName>
    </submittedName>
</protein>
<dbReference type="SUPFAM" id="SSF48317">
    <property type="entry name" value="Acid phosphatase/Vanadium-dependent haloperoxidase"/>
    <property type="match status" value="1"/>
</dbReference>
<dbReference type="Proteomes" id="UP000269998">
    <property type="component" value="Chromosome"/>
</dbReference>
<dbReference type="EMBL" id="LR130759">
    <property type="protein sequence ID" value="VDM86937.1"/>
    <property type="molecule type" value="Genomic_DNA"/>
</dbReference>
<gene>
    <name evidence="3" type="ORF">MB901379_00466</name>
</gene>